<dbReference type="Proteomes" id="UP000013456">
    <property type="component" value="Chromosome 8"/>
</dbReference>
<protein>
    <submittedName>
        <fullName evidence="2">Uncharacterized protein</fullName>
    </submittedName>
</protein>
<evidence type="ECO:0000256" key="1">
    <source>
        <dbReference type="SAM" id="MobiDB-lite"/>
    </source>
</evidence>
<dbReference type="EMBL" id="CM001260">
    <property type="protein sequence ID" value="EHH28810.1"/>
    <property type="molecule type" value="Genomic_DNA"/>
</dbReference>
<proteinExistence type="predicted"/>
<sequence length="59" mass="6723">MPAFFSLPAERRLQAWPQSEVRLSVASCFQNRPPEPASFQNLRPEPASFQNLDTEPTSF</sequence>
<accession>G7N084</accession>
<name>G7N084_MACMU</name>
<reference evidence="2" key="1">
    <citation type="journal article" date="2011" name="Nat. Biotechnol.">
        <title>Genome sequencing and comparison of two nonhuman primate animal models, the cynomolgus and Chinese rhesus macaques.</title>
        <authorList>
            <person name="Yan G."/>
            <person name="Zhang G."/>
            <person name="Fang X."/>
            <person name="Zhang Y."/>
            <person name="Li C."/>
            <person name="Ling F."/>
            <person name="Cooper D.N."/>
            <person name="Li Q."/>
            <person name="Li Y."/>
            <person name="van Gool A.J."/>
            <person name="Du H."/>
            <person name="Chen J."/>
            <person name="Chen R."/>
            <person name="Zhang P."/>
            <person name="Huang Z."/>
            <person name="Thompson J.R."/>
            <person name="Meng Y."/>
            <person name="Bai Y."/>
            <person name="Wang J."/>
            <person name="Zhuo M."/>
            <person name="Wang T."/>
            <person name="Huang Y."/>
            <person name="Wei L."/>
            <person name="Li J."/>
            <person name="Wang Z."/>
            <person name="Hu H."/>
            <person name="Yang P."/>
            <person name="Le L."/>
            <person name="Stenson P.D."/>
            <person name="Li B."/>
            <person name="Liu X."/>
            <person name="Ball E.V."/>
            <person name="An N."/>
            <person name="Huang Q."/>
            <person name="Zhang Y."/>
            <person name="Fan W."/>
            <person name="Zhang X."/>
            <person name="Li Y."/>
            <person name="Wang W."/>
            <person name="Katze M.G."/>
            <person name="Su B."/>
            <person name="Nielsen R."/>
            <person name="Yang H."/>
            <person name="Wang J."/>
            <person name="Wang X."/>
            <person name="Wang J."/>
        </authorList>
    </citation>
    <scope>NUCLEOTIDE SEQUENCE [LARGE SCALE GENOMIC DNA]</scope>
    <source>
        <strain evidence="2">CR-5</strain>
    </source>
</reference>
<organism evidence="2">
    <name type="scientific">Macaca mulatta</name>
    <name type="common">Rhesus macaque</name>
    <dbReference type="NCBI Taxonomy" id="9544"/>
    <lineage>
        <taxon>Eukaryota</taxon>
        <taxon>Metazoa</taxon>
        <taxon>Chordata</taxon>
        <taxon>Craniata</taxon>
        <taxon>Vertebrata</taxon>
        <taxon>Euteleostomi</taxon>
        <taxon>Mammalia</taxon>
        <taxon>Eutheria</taxon>
        <taxon>Euarchontoglires</taxon>
        <taxon>Primates</taxon>
        <taxon>Haplorrhini</taxon>
        <taxon>Catarrhini</taxon>
        <taxon>Cercopithecidae</taxon>
        <taxon>Cercopithecinae</taxon>
        <taxon>Macaca</taxon>
    </lineage>
</organism>
<dbReference type="AlphaFoldDB" id="G7N084"/>
<evidence type="ECO:0000313" key="2">
    <source>
        <dbReference type="EMBL" id="EHH28810.1"/>
    </source>
</evidence>
<gene>
    <name evidence="2" type="ORF">EGK_19328</name>
</gene>
<feature type="region of interest" description="Disordered" evidence="1">
    <location>
        <begin position="34"/>
        <end position="59"/>
    </location>
</feature>
<feature type="compositionally biased region" description="Polar residues" evidence="1">
    <location>
        <begin position="48"/>
        <end position="59"/>
    </location>
</feature>